<protein>
    <submittedName>
        <fullName evidence="1">Uncharacterized protein</fullName>
    </submittedName>
</protein>
<dbReference type="Proteomes" id="UP000214746">
    <property type="component" value="Unassembled WGS sequence"/>
</dbReference>
<name>A0A2W1NBE8_PAEXE</name>
<gene>
    <name evidence="1" type="ORF">CBW46_007575</name>
</gene>
<accession>A0A2W1NBE8</accession>
<keyword evidence="2" id="KW-1185">Reference proteome</keyword>
<sequence>MTDVVVLRLRRNAAHRKIISAFRAIGSTAPCQHALGLGKPLLPAVRCLTNSGFRVAFAERDVLVFIRRR</sequence>
<reference evidence="1" key="1">
    <citation type="submission" date="2018-06" db="EMBL/GenBank/DDBJ databases">
        <title>Paenibacillus xerothermodurans sp. nov. an extremely dry heat resistant spore forming bacterium isolated from the soil of Cape Canaveral, Florida.</title>
        <authorList>
            <person name="Seuylemezian A."/>
            <person name="Kaur N."/>
            <person name="Patil P."/>
            <person name="Patil P."/>
            <person name="Mayilraj S."/>
            <person name="Vaishampayan P."/>
        </authorList>
    </citation>
    <scope>NUCLEOTIDE SEQUENCE [LARGE SCALE GENOMIC DNA]</scope>
    <source>
        <strain evidence="1">ATCC 27380</strain>
    </source>
</reference>
<comment type="caution">
    <text evidence="1">The sequence shown here is derived from an EMBL/GenBank/DDBJ whole genome shotgun (WGS) entry which is preliminary data.</text>
</comment>
<proteinExistence type="predicted"/>
<evidence type="ECO:0000313" key="2">
    <source>
        <dbReference type="Proteomes" id="UP000214746"/>
    </source>
</evidence>
<dbReference type="OrthoDB" id="2634395at2"/>
<dbReference type="EMBL" id="NHRJ02000003">
    <property type="protein sequence ID" value="PZE21224.1"/>
    <property type="molecule type" value="Genomic_DNA"/>
</dbReference>
<dbReference type="AlphaFoldDB" id="A0A2W1NBE8"/>
<organism evidence="1 2">
    <name type="scientific">Paenibacillus xerothermodurans</name>
    <dbReference type="NCBI Taxonomy" id="1977292"/>
    <lineage>
        <taxon>Bacteria</taxon>
        <taxon>Bacillati</taxon>
        <taxon>Bacillota</taxon>
        <taxon>Bacilli</taxon>
        <taxon>Bacillales</taxon>
        <taxon>Paenibacillaceae</taxon>
        <taxon>Paenibacillus</taxon>
    </lineage>
</organism>
<evidence type="ECO:0000313" key="1">
    <source>
        <dbReference type="EMBL" id="PZE21224.1"/>
    </source>
</evidence>